<dbReference type="OrthoDB" id="5842539at2759"/>
<dbReference type="EMBL" id="JPKZ01001747">
    <property type="protein sequence ID" value="KHN80431.1"/>
    <property type="molecule type" value="Genomic_DNA"/>
</dbReference>
<proteinExistence type="predicted"/>
<feature type="region of interest" description="Disordered" evidence="1">
    <location>
        <begin position="130"/>
        <end position="155"/>
    </location>
</feature>
<keyword evidence="3" id="KW-1185">Reference proteome</keyword>
<dbReference type="Proteomes" id="UP000031036">
    <property type="component" value="Unassembled WGS sequence"/>
</dbReference>
<feature type="compositionally biased region" description="Low complexity" evidence="1">
    <location>
        <begin position="130"/>
        <end position="147"/>
    </location>
</feature>
<organism evidence="2 3">
    <name type="scientific">Toxocara canis</name>
    <name type="common">Canine roundworm</name>
    <dbReference type="NCBI Taxonomy" id="6265"/>
    <lineage>
        <taxon>Eukaryota</taxon>
        <taxon>Metazoa</taxon>
        <taxon>Ecdysozoa</taxon>
        <taxon>Nematoda</taxon>
        <taxon>Chromadorea</taxon>
        <taxon>Rhabditida</taxon>
        <taxon>Spirurina</taxon>
        <taxon>Ascaridomorpha</taxon>
        <taxon>Ascaridoidea</taxon>
        <taxon>Toxocaridae</taxon>
        <taxon>Toxocara</taxon>
    </lineage>
</organism>
<evidence type="ECO:0000256" key="1">
    <source>
        <dbReference type="SAM" id="MobiDB-lite"/>
    </source>
</evidence>
<protein>
    <submittedName>
        <fullName evidence="2">Uncharacterized protein</fullName>
    </submittedName>
</protein>
<comment type="caution">
    <text evidence="2">The sequence shown here is derived from an EMBL/GenBank/DDBJ whole genome shotgun (WGS) entry which is preliminary data.</text>
</comment>
<evidence type="ECO:0000313" key="3">
    <source>
        <dbReference type="Proteomes" id="UP000031036"/>
    </source>
</evidence>
<evidence type="ECO:0000313" key="2">
    <source>
        <dbReference type="EMBL" id="KHN80431.1"/>
    </source>
</evidence>
<name>A0A0B2VAC9_TOXCA</name>
<reference evidence="2 3" key="1">
    <citation type="submission" date="2014-11" db="EMBL/GenBank/DDBJ databases">
        <title>Genetic blueprint of the zoonotic pathogen Toxocara canis.</title>
        <authorList>
            <person name="Zhu X.-Q."/>
            <person name="Korhonen P.K."/>
            <person name="Cai H."/>
            <person name="Young N.D."/>
            <person name="Nejsum P."/>
            <person name="von Samson-Himmelstjerna G."/>
            <person name="Boag P.R."/>
            <person name="Tan P."/>
            <person name="Li Q."/>
            <person name="Min J."/>
            <person name="Yang Y."/>
            <person name="Wang X."/>
            <person name="Fang X."/>
            <person name="Hall R.S."/>
            <person name="Hofmann A."/>
            <person name="Sternberg P.W."/>
            <person name="Jex A.R."/>
            <person name="Gasser R.B."/>
        </authorList>
    </citation>
    <scope>NUCLEOTIDE SEQUENCE [LARGE SCALE GENOMIC DNA]</scope>
    <source>
        <strain evidence="2">PN_DK_2014</strain>
    </source>
</reference>
<dbReference type="AlphaFoldDB" id="A0A0B2VAC9"/>
<feature type="compositionally biased region" description="Basic and acidic residues" evidence="1">
    <location>
        <begin position="245"/>
        <end position="256"/>
    </location>
</feature>
<accession>A0A0B2VAC9</accession>
<sequence length="461" mass="49757">MRRHGALADTTLLNARLAVRHAVAEMVADSKHTLAAVVRKNRCISARMQEIDEWRKISSSPLDQLQAAPVPSDVPPLDAKALASDPFDSPSPLRNGMACAASVMMSDGGVAGSSGSSIISMDRMWSQSSLNSSSEQRCARSSSNSSQPEQADKLVTGEQANELDEIAKKVTAQLMSDTCFVEQLRIGGSPLVRPSKGMLAGERHLVVEHIQKMAQEALPTILSKTSLIPSAPVIEQEQSTCASTNRHDSKDERCFGKQEASTASGSSHRSDGNEVTCRYVPPKVATVEASVGTEWSEEPSVNSAKMVEVGVNTSCASVDESSDTGEDLSAGQVPRKALDVLLQRQGISVLRVRSDGSVVSDEGSLKKQPTAHEWRPYPGEIVVGCSSIHSSFPSQSHRMTESSTVQDDEEIDECTASMHLLAEDGSCGLQFSPELTHSKIKTHRKAMQVKVESAIWFRTWR</sequence>
<gene>
    <name evidence="2" type="ORF">Tcan_09745</name>
</gene>
<feature type="region of interest" description="Disordered" evidence="1">
    <location>
        <begin position="238"/>
        <end position="275"/>
    </location>
</feature>